<reference evidence="2 3" key="1">
    <citation type="submission" date="2020-04" db="EMBL/GenBank/DDBJ databases">
        <authorList>
            <person name="Laetsch R D."/>
            <person name="Stevens L."/>
            <person name="Kumar S."/>
            <person name="Blaxter L. M."/>
        </authorList>
    </citation>
    <scope>NUCLEOTIDE SEQUENCE [LARGE SCALE GENOMIC DNA]</scope>
</reference>
<organism evidence="2 3">
    <name type="scientific">Caenorhabditis bovis</name>
    <dbReference type="NCBI Taxonomy" id="2654633"/>
    <lineage>
        <taxon>Eukaryota</taxon>
        <taxon>Metazoa</taxon>
        <taxon>Ecdysozoa</taxon>
        <taxon>Nematoda</taxon>
        <taxon>Chromadorea</taxon>
        <taxon>Rhabditida</taxon>
        <taxon>Rhabditina</taxon>
        <taxon>Rhabditomorpha</taxon>
        <taxon>Rhabditoidea</taxon>
        <taxon>Rhabditidae</taxon>
        <taxon>Peloderinae</taxon>
        <taxon>Caenorhabditis</taxon>
    </lineage>
</organism>
<gene>
    <name evidence="2" type="ORF">CBOVIS_LOCUS9493</name>
</gene>
<dbReference type="AlphaFoldDB" id="A0A8S1F6X4"/>
<proteinExistence type="predicted"/>
<dbReference type="EMBL" id="CADEPM010000006">
    <property type="protein sequence ID" value="CAB3407582.1"/>
    <property type="molecule type" value="Genomic_DNA"/>
</dbReference>
<evidence type="ECO:0000256" key="1">
    <source>
        <dbReference type="SAM" id="Phobius"/>
    </source>
</evidence>
<keyword evidence="1" id="KW-0812">Transmembrane</keyword>
<evidence type="ECO:0000313" key="2">
    <source>
        <dbReference type="EMBL" id="CAB3407582.1"/>
    </source>
</evidence>
<name>A0A8S1F6X4_9PELO</name>
<sequence length="304" mass="33860">MNLLEVQQLLVEAPPEQFAYLILVVLTLTLTVSIIALWKKVRRLFSSTKHRAAHEAPNLNTERVTEAARNKTSSRALSPIAEIEMDQQLQSLSPQSSMVLNGQTVGSCTDKLDEISEVVENCPQKALSHPPPDWIDGPRDVSVLPIIVQSTFCPYVEEAEYALKQMLLIIEDITNVDEHIDSFVLCLNAIQCRLPSVEMDEQGNPAWDKVYAKLVEKSESPFECLINKTENGLTLPQISSIIDTLPFLFDNIALHKELHHLGTILSFVFLMILRIVAANSKNVEVALVAVVVPIAIPLLEYGPF</sequence>
<keyword evidence="1" id="KW-0472">Membrane</keyword>
<accession>A0A8S1F6X4</accession>
<comment type="caution">
    <text evidence="2">The sequence shown here is derived from an EMBL/GenBank/DDBJ whole genome shotgun (WGS) entry which is preliminary data.</text>
</comment>
<feature type="transmembrane region" description="Helical" evidence="1">
    <location>
        <begin position="283"/>
        <end position="301"/>
    </location>
</feature>
<feature type="transmembrane region" description="Helical" evidence="1">
    <location>
        <begin position="18"/>
        <end position="38"/>
    </location>
</feature>
<protein>
    <submittedName>
        <fullName evidence="2">Uncharacterized protein</fullName>
    </submittedName>
</protein>
<feature type="transmembrane region" description="Helical" evidence="1">
    <location>
        <begin position="258"/>
        <end position="277"/>
    </location>
</feature>
<dbReference type="Proteomes" id="UP000494206">
    <property type="component" value="Unassembled WGS sequence"/>
</dbReference>
<keyword evidence="1" id="KW-1133">Transmembrane helix</keyword>
<dbReference type="OrthoDB" id="5853222at2759"/>
<evidence type="ECO:0000313" key="3">
    <source>
        <dbReference type="Proteomes" id="UP000494206"/>
    </source>
</evidence>
<keyword evidence="3" id="KW-1185">Reference proteome</keyword>